<keyword evidence="1" id="KW-0472">Membrane</keyword>
<comment type="caution">
    <text evidence="2">The sequence shown here is derived from an EMBL/GenBank/DDBJ whole genome shotgun (WGS) entry which is preliminary data.</text>
</comment>
<name>A0ABV1G9G5_9FIRM</name>
<feature type="transmembrane region" description="Helical" evidence="1">
    <location>
        <begin position="120"/>
        <end position="143"/>
    </location>
</feature>
<dbReference type="RefSeq" id="WP_349136677.1">
    <property type="nucleotide sequence ID" value="NZ_JBBMFF010000254.1"/>
</dbReference>
<reference evidence="2 3" key="1">
    <citation type="submission" date="2024-03" db="EMBL/GenBank/DDBJ databases">
        <title>Human intestinal bacterial collection.</title>
        <authorList>
            <person name="Pauvert C."/>
            <person name="Hitch T.C.A."/>
            <person name="Clavel T."/>
        </authorList>
    </citation>
    <scope>NUCLEOTIDE SEQUENCE [LARGE SCALE GENOMIC DNA]</scope>
    <source>
        <strain evidence="2 3">CLA-AA-H192</strain>
    </source>
</reference>
<dbReference type="InterPro" id="IPR038750">
    <property type="entry name" value="YczE/YyaS-like"/>
</dbReference>
<sequence>MKQNAKSAIFTCENGKRLLRQLLLLLPAWIVLALGIAMCVFSGVGSDTNTSFQQGLGRMLGLQTGTVTLIFNCTVLAIFIFANRSLVGLGSLVIGFGLGPLLNLYLDLLGKIFPTMPPMWARIALCTLGVVISCIALGWYVQLDAGVQPMDMLILTVAKLIRKSYGTAMYVYCGFMLLTTWLTGGDIGVGTFINLLLGGKLCDVFAAMWRPLIRRLGVGSKKEETT</sequence>
<dbReference type="PANTHER" id="PTHR40078:SF1">
    <property type="entry name" value="INTEGRAL MEMBRANE PROTEIN"/>
    <property type="match status" value="1"/>
</dbReference>
<evidence type="ECO:0000313" key="2">
    <source>
        <dbReference type="EMBL" id="MEQ2511974.1"/>
    </source>
</evidence>
<protein>
    <submittedName>
        <fullName evidence="2">Uncharacterized protein</fullName>
    </submittedName>
</protein>
<proteinExistence type="predicted"/>
<accession>A0ABV1G9G5</accession>
<keyword evidence="3" id="KW-1185">Reference proteome</keyword>
<dbReference type="EMBL" id="JBBMFF010000254">
    <property type="protein sequence ID" value="MEQ2511974.1"/>
    <property type="molecule type" value="Genomic_DNA"/>
</dbReference>
<evidence type="ECO:0000313" key="3">
    <source>
        <dbReference type="Proteomes" id="UP001491552"/>
    </source>
</evidence>
<feature type="transmembrane region" description="Helical" evidence="1">
    <location>
        <begin position="89"/>
        <end position="108"/>
    </location>
</feature>
<feature type="transmembrane region" description="Helical" evidence="1">
    <location>
        <begin position="189"/>
        <end position="209"/>
    </location>
</feature>
<keyword evidence="1" id="KW-0812">Transmembrane</keyword>
<dbReference type="Proteomes" id="UP001491552">
    <property type="component" value="Unassembled WGS sequence"/>
</dbReference>
<dbReference type="Pfam" id="PF19700">
    <property type="entry name" value="DUF6198"/>
    <property type="match status" value="1"/>
</dbReference>
<dbReference type="PANTHER" id="PTHR40078">
    <property type="entry name" value="INTEGRAL MEMBRANE PROTEIN-RELATED"/>
    <property type="match status" value="1"/>
</dbReference>
<feature type="transmembrane region" description="Helical" evidence="1">
    <location>
        <begin position="164"/>
        <end position="183"/>
    </location>
</feature>
<organism evidence="2 3">
    <name type="scientific">Faecousia intestinalis</name>
    <dbReference type="NCBI Taxonomy" id="3133167"/>
    <lineage>
        <taxon>Bacteria</taxon>
        <taxon>Bacillati</taxon>
        <taxon>Bacillota</taxon>
        <taxon>Clostridia</taxon>
        <taxon>Eubacteriales</taxon>
        <taxon>Oscillospiraceae</taxon>
        <taxon>Faecousia</taxon>
    </lineage>
</organism>
<feature type="transmembrane region" description="Helical" evidence="1">
    <location>
        <begin position="21"/>
        <end position="44"/>
    </location>
</feature>
<feature type="transmembrane region" description="Helical" evidence="1">
    <location>
        <begin position="64"/>
        <end position="82"/>
    </location>
</feature>
<evidence type="ECO:0000256" key="1">
    <source>
        <dbReference type="SAM" id="Phobius"/>
    </source>
</evidence>
<keyword evidence="1" id="KW-1133">Transmembrane helix</keyword>
<gene>
    <name evidence="2" type="ORF">WMO66_12105</name>
</gene>